<sequence length="322" mass="36210">MDSHTHLPIPAAGDATAIEPCPVPDCTLPVDLVLVSKEDKCISAHTVNLGLFSNGFPPASASGELARDGLGSVERVQLEETADVLMLLLKFMHHAHLPDLEMHPFQTAGVAEAAEKYEVFSAVALAKVYMKRRAKYKSRSLSLDDAAEVLFYGLKHGYNDIADDVALETIDMPLDRIVAQAMKAGISSHHILQWVLYREAHQRKLQRILVWSRCKKDSKLYFHVDSMEVEQVPCTQWARLERDMVGSFANRPGSIFEFASAVSHYGDYDENFDYFDDEPENFLMTCDTCKGFREEWVRYAREIADPLCGLSLTRMTLSSLKC</sequence>
<keyword evidence="2" id="KW-1185">Reference proteome</keyword>
<accession>A0A409YR30</accession>
<dbReference type="AlphaFoldDB" id="A0A409YR30"/>
<dbReference type="OrthoDB" id="3057577at2759"/>
<dbReference type="EMBL" id="NHTK01000806">
    <property type="protein sequence ID" value="PPR05467.1"/>
    <property type="molecule type" value="Genomic_DNA"/>
</dbReference>
<evidence type="ECO:0008006" key="3">
    <source>
        <dbReference type="Google" id="ProtNLM"/>
    </source>
</evidence>
<dbReference type="STRING" id="181874.A0A409YR30"/>
<dbReference type="Proteomes" id="UP000284842">
    <property type="component" value="Unassembled WGS sequence"/>
</dbReference>
<proteinExistence type="predicted"/>
<comment type="caution">
    <text evidence="1">The sequence shown here is derived from an EMBL/GenBank/DDBJ whole genome shotgun (WGS) entry which is preliminary data.</text>
</comment>
<evidence type="ECO:0000313" key="2">
    <source>
        <dbReference type="Proteomes" id="UP000284842"/>
    </source>
</evidence>
<protein>
    <recommendedName>
        <fullName evidence="3">BTB domain-containing protein</fullName>
    </recommendedName>
</protein>
<name>A0A409YR30_9AGAR</name>
<evidence type="ECO:0000313" key="1">
    <source>
        <dbReference type="EMBL" id="PPR05467.1"/>
    </source>
</evidence>
<dbReference type="InParanoid" id="A0A409YR30"/>
<organism evidence="1 2">
    <name type="scientific">Panaeolus cyanescens</name>
    <dbReference type="NCBI Taxonomy" id="181874"/>
    <lineage>
        <taxon>Eukaryota</taxon>
        <taxon>Fungi</taxon>
        <taxon>Dikarya</taxon>
        <taxon>Basidiomycota</taxon>
        <taxon>Agaricomycotina</taxon>
        <taxon>Agaricomycetes</taxon>
        <taxon>Agaricomycetidae</taxon>
        <taxon>Agaricales</taxon>
        <taxon>Agaricineae</taxon>
        <taxon>Galeropsidaceae</taxon>
        <taxon>Panaeolus</taxon>
    </lineage>
</organism>
<gene>
    <name evidence="1" type="ORF">CVT24_008236</name>
</gene>
<reference evidence="1 2" key="1">
    <citation type="journal article" date="2018" name="Evol. Lett.">
        <title>Horizontal gene cluster transfer increased hallucinogenic mushroom diversity.</title>
        <authorList>
            <person name="Reynolds H.T."/>
            <person name="Vijayakumar V."/>
            <person name="Gluck-Thaler E."/>
            <person name="Korotkin H.B."/>
            <person name="Matheny P.B."/>
            <person name="Slot J.C."/>
        </authorList>
    </citation>
    <scope>NUCLEOTIDE SEQUENCE [LARGE SCALE GENOMIC DNA]</scope>
    <source>
        <strain evidence="1 2">2629</strain>
    </source>
</reference>